<keyword evidence="1" id="KW-0732">Signal</keyword>
<name>A0A447I8B3_9HYPH</name>
<dbReference type="EMBL" id="UZWD01000013">
    <property type="protein sequence ID" value="VDS03704.1"/>
    <property type="molecule type" value="Genomic_DNA"/>
</dbReference>
<protein>
    <submittedName>
        <fullName evidence="2">Uncharacterized protein</fullName>
    </submittedName>
</protein>
<sequence>MKTILLAGLAALTLGCTAAHADGKIFVQLPDLSSYSGVEAEQFLTRVVMANVVSSNCAGYEITEEDWSLLTDSADLLAYGQLKLSVDAYDDGYYKPAFDAVDQPGTCDEFGPDVEKVLTELVGHGGAREPLPDQAKAYEEWRALMDRIEAEAKDASATKVKTKS</sequence>
<organism evidence="2 3">
    <name type="scientific">Devosia equisanguinis</name>
    <dbReference type="NCBI Taxonomy" id="2490941"/>
    <lineage>
        <taxon>Bacteria</taxon>
        <taxon>Pseudomonadati</taxon>
        <taxon>Pseudomonadota</taxon>
        <taxon>Alphaproteobacteria</taxon>
        <taxon>Hyphomicrobiales</taxon>
        <taxon>Devosiaceae</taxon>
        <taxon>Devosia</taxon>
    </lineage>
</organism>
<proteinExistence type="predicted"/>
<dbReference type="Proteomes" id="UP000268844">
    <property type="component" value="Unassembled WGS sequence"/>
</dbReference>
<evidence type="ECO:0000313" key="3">
    <source>
        <dbReference type="Proteomes" id="UP000268844"/>
    </source>
</evidence>
<keyword evidence="3" id="KW-1185">Reference proteome</keyword>
<dbReference type="PROSITE" id="PS51257">
    <property type="entry name" value="PROKAR_LIPOPROTEIN"/>
    <property type="match status" value="1"/>
</dbReference>
<evidence type="ECO:0000313" key="2">
    <source>
        <dbReference type="EMBL" id="VDS03704.1"/>
    </source>
</evidence>
<gene>
    <name evidence="2" type="ORF">DEVEQU_00832</name>
</gene>
<accession>A0A447I8B3</accession>
<feature type="signal peptide" evidence="1">
    <location>
        <begin position="1"/>
        <end position="21"/>
    </location>
</feature>
<dbReference type="RefSeq" id="WP_206437783.1">
    <property type="nucleotide sequence ID" value="NZ_JBHTMH010000004.1"/>
</dbReference>
<evidence type="ECO:0000256" key="1">
    <source>
        <dbReference type="SAM" id="SignalP"/>
    </source>
</evidence>
<feature type="chain" id="PRO_5019359974" evidence="1">
    <location>
        <begin position="22"/>
        <end position="164"/>
    </location>
</feature>
<reference evidence="2 3" key="1">
    <citation type="submission" date="2018-12" db="EMBL/GenBank/DDBJ databases">
        <authorList>
            <person name="Criscuolo A."/>
        </authorList>
    </citation>
    <scope>NUCLEOTIDE SEQUENCE [LARGE SCALE GENOMIC DNA]</scope>
    <source>
        <strain evidence="2">ACIP1116281</strain>
    </source>
</reference>
<dbReference type="AlphaFoldDB" id="A0A447I8B3"/>